<dbReference type="AlphaFoldDB" id="A0A6P1E693"/>
<proteinExistence type="predicted"/>
<evidence type="ECO:0000313" key="2">
    <source>
        <dbReference type="Proteomes" id="UP000465035"/>
    </source>
</evidence>
<sequence length="281" mass="31878">MKRTAGLIAIFSFTLFVTLAFSSNKLALAKEIGLRRVTSSYINRIGEQHQYYRFNQNTTFKYGGRKVTLPKGTIVNGEVVLGSTKKVLMSGWVGVSYALKKKLNLKEPTKEFGVYLSYSPKKYTLIKRPAYTLPYGNNILYSGGVSTFKDRAVKYYHDSSFPSNALRVTSDGYLEFYKYGHTPLGDGGLEWSYVQKPTSYVKINYVLNKGSKKYLYFQRKLSGVKATRLSGGRYRYRLTINNLHTPYKYTGKSYDMVASFYTVGGVKYFEAPAQSNNYGSD</sequence>
<accession>A0A6P1E693</accession>
<evidence type="ECO:0000313" key="1">
    <source>
        <dbReference type="EMBL" id="QHB50751.1"/>
    </source>
</evidence>
<dbReference type="GeneID" id="69056775"/>
<gene>
    <name evidence="1" type="ORF">GQR93_00230</name>
</gene>
<organism evidence="1 2">
    <name type="scientific">Lentilactobacillus hilgardii</name>
    <name type="common">Lactobacillus hilgardii</name>
    <dbReference type="NCBI Taxonomy" id="1588"/>
    <lineage>
        <taxon>Bacteria</taxon>
        <taxon>Bacillati</taxon>
        <taxon>Bacillota</taxon>
        <taxon>Bacilli</taxon>
        <taxon>Lactobacillales</taxon>
        <taxon>Lactobacillaceae</taxon>
        <taxon>Lentilactobacillus</taxon>
    </lineage>
</organism>
<reference evidence="1 2" key="1">
    <citation type="submission" date="2019-12" db="EMBL/GenBank/DDBJ databases">
        <title>Lactobacillus hilgardii FLUB.</title>
        <authorList>
            <person name="Gustaw K."/>
        </authorList>
    </citation>
    <scope>NUCLEOTIDE SEQUENCE [LARGE SCALE GENOMIC DNA]</scope>
    <source>
        <strain evidence="1 2">FLUB</strain>
    </source>
</reference>
<dbReference type="EMBL" id="CP047121">
    <property type="protein sequence ID" value="QHB50751.1"/>
    <property type="molecule type" value="Genomic_DNA"/>
</dbReference>
<dbReference type="Proteomes" id="UP000465035">
    <property type="component" value="Chromosome"/>
</dbReference>
<protein>
    <submittedName>
        <fullName evidence="1">Uncharacterized protein</fullName>
    </submittedName>
</protein>
<name>A0A6P1E693_LENHI</name>
<dbReference type="RefSeq" id="WP_003551079.1">
    <property type="nucleotide sequence ID" value="NZ_CABKOL010000106.1"/>
</dbReference>